<evidence type="ECO:0000313" key="5">
    <source>
        <dbReference type="EMBL" id="EME36152.1"/>
    </source>
</evidence>
<keyword evidence="6" id="KW-1185">Reference proteome</keyword>
<dbReference type="Proteomes" id="UP000009877">
    <property type="component" value="Unassembled WGS sequence"/>
</dbReference>
<dbReference type="GO" id="GO:0000287">
    <property type="term" value="F:magnesium ion binding"/>
    <property type="evidence" value="ECO:0007669"/>
    <property type="project" value="UniProtKB-UniRule"/>
</dbReference>
<dbReference type="GO" id="GO:0009228">
    <property type="term" value="P:thiamine biosynthetic process"/>
    <property type="evidence" value="ECO:0007669"/>
    <property type="project" value="UniProtKB-KW"/>
</dbReference>
<feature type="binding site" evidence="1">
    <location>
        <position position="282"/>
    </location>
    <ligand>
        <name>Mg(2+)</name>
        <dbReference type="ChEBI" id="CHEBI:18420"/>
        <label>5</label>
    </ligand>
</feature>
<evidence type="ECO:0000256" key="1">
    <source>
        <dbReference type="HAMAP-Rule" id="MF_02128"/>
    </source>
</evidence>
<dbReference type="Pfam" id="PF00586">
    <property type="entry name" value="AIRS"/>
    <property type="match status" value="1"/>
</dbReference>
<dbReference type="InterPro" id="IPR016188">
    <property type="entry name" value="PurM-like_N"/>
</dbReference>
<evidence type="ECO:0000259" key="4">
    <source>
        <dbReference type="Pfam" id="PF02769"/>
    </source>
</evidence>
<evidence type="ECO:0000313" key="6">
    <source>
        <dbReference type="Proteomes" id="UP000009877"/>
    </source>
</evidence>
<dbReference type="PANTHER" id="PTHR30270">
    <property type="entry name" value="THIAMINE-MONOPHOSPHATE KINASE"/>
    <property type="match status" value="1"/>
</dbReference>
<feature type="binding site" evidence="1">
    <location>
        <position position="211"/>
    </location>
    <ligand>
        <name>ATP</name>
        <dbReference type="ChEBI" id="CHEBI:30616"/>
    </ligand>
</feature>
<comment type="pathway">
    <text evidence="1">Cofactor biosynthesis; thiamine diphosphate biosynthesis; thiamine diphosphate from thiamine phosphate: step 1/1.</text>
</comment>
<feature type="region of interest" description="Disordered" evidence="2">
    <location>
        <begin position="362"/>
        <end position="428"/>
    </location>
</feature>
<sequence>MNREAAQMTRQDSTGGSTLRGQGPGTARAAAVDGSAEASAEPSTASEALAGRSVGETSESELLSAFLPLLQGEDSPYLQLGPGDDCAVIAAPDGRFVITTDTQVEGQDFLSVWPSGARTGGADTGAKAAAQNLADAAAMGAVPSSMVVSLTLPAQTPCQWVLDFARGLRGGIQACGAPQLSVAGGDLGGGEQISVTVTVTGDLQGREPVRRSGAAPGQRLVLAGTVGRAAAGLALLRSSDYRPGEDAVLDEIAGWQLRPVSPVPAGARLAQAGATAMIDVSDGLVRDGGRIASASGVHLELDPQSLQELAEPLRPAAELLGADPLDWVLAGGEDHGLLVCLPADAQVPEGVRAIGSVRLPGAPSGGPAAGPPGRAQPQEPVGGWGVSVAGDDANQLIGGSRSGGWDHFERAQHSGHGGRSAVVRPRRP</sequence>
<reference evidence="5 6" key="1">
    <citation type="journal article" date="2014" name="Genome Announc.">
        <title>Draft Genome Sequence of Kocuria palustris PEL.</title>
        <authorList>
            <person name="Sharma G."/>
            <person name="Khatri I."/>
            <person name="Subramanian S."/>
        </authorList>
    </citation>
    <scope>NUCLEOTIDE SEQUENCE [LARGE SCALE GENOMIC DNA]</scope>
    <source>
        <strain evidence="5 6">PEL</strain>
    </source>
</reference>
<dbReference type="PANTHER" id="PTHR30270:SF0">
    <property type="entry name" value="THIAMINE-MONOPHOSPHATE KINASE"/>
    <property type="match status" value="1"/>
</dbReference>
<feature type="binding site" evidence="1">
    <location>
        <position position="279"/>
    </location>
    <ligand>
        <name>Mg(2+)</name>
        <dbReference type="ChEBI" id="CHEBI:18420"/>
        <label>3</label>
    </ligand>
</feature>
<dbReference type="InterPro" id="IPR010918">
    <property type="entry name" value="PurM-like_C_dom"/>
</dbReference>
<comment type="function">
    <text evidence="1">Catalyzes the ATP-dependent phosphorylation of thiamine-monophosphate (TMP) to form thiamine-pyrophosphate (TPP), the active form of vitamin B1.</text>
</comment>
<dbReference type="GO" id="GO:0009229">
    <property type="term" value="P:thiamine diphosphate biosynthetic process"/>
    <property type="evidence" value="ECO:0007669"/>
    <property type="project" value="UniProtKB-UniRule"/>
</dbReference>
<keyword evidence="1" id="KW-0067">ATP-binding</keyword>
<feature type="region of interest" description="Disordered" evidence="2">
    <location>
        <begin position="1"/>
        <end position="54"/>
    </location>
</feature>
<feature type="binding site" evidence="1">
    <location>
        <position position="135"/>
    </location>
    <ligand>
        <name>Mg(2+)</name>
        <dbReference type="ChEBI" id="CHEBI:18420"/>
        <label>4</label>
    </ligand>
</feature>
<dbReference type="STRING" id="71999.KPaMU14_04485"/>
<feature type="binding site" evidence="1">
    <location>
        <position position="85"/>
    </location>
    <ligand>
        <name>Mg(2+)</name>
        <dbReference type="ChEBI" id="CHEBI:18420"/>
        <label>3</label>
    </ligand>
</feature>
<dbReference type="UniPathway" id="UPA00060">
    <property type="reaction ID" value="UER00142"/>
</dbReference>
<comment type="caution">
    <text evidence="5">The sequence shown here is derived from an EMBL/GenBank/DDBJ whole genome shotgun (WGS) entry which is preliminary data.</text>
</comment>
<proteinExistence type="inferred from homology"/>
<keyword evidence="1" id="KW-0460">Magnesium</keyword>
<dbReference type="NCBIfam" id="TIGR01379">
    <property type="entry name" value="thiL"/>
    <property type="match status" value="1"/>
</dbReference>
<keyword evidence="1" id="KW-0479">Metal-binding</keyword>
<organism evidence="5 6">
    <name type="scientific">Kocuria palustris PEL</name>
    <dbReference type="NCBI Taxonomy" id="1236550"/>
    <lineage>
        <taxon>Bacteria</taxon>
        <taxon>Bacillati</taxon>
        <taxon>Actinomycetota</taxon>
        <taxon>Actinomycetes</taxon>
        <taxon>Micrococcales</taxon>
        <taxon>Micrococcaceae</taxon>
        <taxon>Kocuria</taxon>
    </lineage>
</organism>
<feature type="compositionally biased region" description="Polar residues" evidence="2">
    <location>
        <begin position="8"/>
        <end position="20"/>
    </location>
</feature>
<feature type="domain" description="PurM-like N-terminal" evidence="3">
    <location>
        <begin position="83"/>
        <end position="201"/>
    </location>
</feature>
<dbReference type="InterPro" id="IPR036676">
    <property type="entry name" value="PurM-like_C_sf"/>
</dbReference>
<dbReference type="SUPFAM" id="SSF56042">
    <property type="entry name" value="PurM C-terminal domain-like"/>
    <property type="match status" value="1"/>
</dbReference>
<feature type="binding site" evidence="1">
    <location>
        <position position="405"/>
    </location>
    <ligand>
        <name>substrate</name>
    </ligand>
</feature>
<feature type="binding site" evidence="1">
    <location>
        <position position="108"/>
    </location>
    <ligand>
        <name>substrate</name>
    </ligand>
</feature>
<gene>
    <name evidence="1" type="primary">thiL</name>
    <name evidence="5" type="ORF">C884_00631</name>
</gene>
<dbReference type="Pfam" id="PF02769">
    <property type="entry name" value="AIRS_C"/>
    <property type="match status" value="1"/>
</dbReference>
<dbReference type="InterPro" id="IPR006283">
    <property type="entry name" value="ThiL-like"/>
</dbReference>
<feature type="binding site" evidence="1">
    <location>
        <position position="101"/>
    </location>
    <ligand>
        <name>Mg(2+)</name>
        <dbReference type="ChEBI" id="CHEBI:18420"/>
        <label>1</label>
    </ligand>
</feature>
<comment type="catalytic activity">
    <reaction evidence="1">
        <text>thiamine phosphate + ATP = thiamine diphosphate + ADP</text>
        <dbReference type="Rhea" id="RHEA:15913"/>
        <dbReference type="ChEBI" id="CHEBI:30616"/>
        <dbReference type="ChEBI" id="CHEBI:37575"/>
        <dbReference type="ChEBI" id="CHEBI:58937"/>
        <dbReference type="ChEBI" id="CHEBI:456216"/>
        <dbReference type="EC" id="2.7.4.16"/>
    </reaction>
</comment>
<accession>M2WCE2</accession>
<keyword evidence="1" id="KW-0784">Thiamine biosynthesis</keyword>
<feature type="compositionally biased region" description="Low complexity" evidence="2">
    <location>
        <begin position="27"/>
        <end position="50"/>
    </location>
</feature>
<keyword evidence="1" id="KW-0547">Nucleotide-binding</keyword>
<keyword evidence="1" id="KW-0808">Transferase</keyword>
<feature type="domain" description="PurM-like C-terminal" evidence="4">
    <location>
        <begin position="216"/>
        <end position="346"/>
    </location>
</feature>
<feature type="binding site" evidence="1">
    <location>
        <position position="99"/>
    </location>
    <ligand>
        <name>Mg(2+)</name>
        <dbReference type="ChEBI" id="CHEBI:18420"/>
        <label>4</label>
    </ligand>
</feature>
<name>M2WCE2_9MICC</name>
<feature type="binding site" evidence="1">
    <location>
        <position position="85"/>
    </location>
    <ligand>
        <name>Mg(2+)</name>
        <dbReference type="ChEBI" id="CHEBI:18420"/>
        <label>4</label>
    </ligand>
</feature>
<feature type="binding site" evidence="1">
    <location>
        <position position="101"/>
    </location>
    <ligand>
        <name>Mg(2+)</name>
        <dbReference type="ChEBI" id="CHEBI:18420"/>
        <label>2</label>
    </ligand>
</feature>
<feature type="binding site" evidence="1">
    <location>
        <position position="135"/>
    </location>
    <ligand>
        <name>Mg(2+)</name>
        <dbReference type="ChEBI" id="CHEBI:18420"/>
        <label>2</label>
    </ligand>
</feature>
<dbReference type="GO" id="GO:0009030">
    <property type="term" value="F:thiamine-phosphate kinase activity"/>
    <property type="evidence" value="ECO:0007669"/>
    <property type="project" value="UniProtKB-UniRule"/>
</dbReference>
<dbReference type="Gene3D" id="3.90.650.10">
    <property type="entry name" value="PurM-like C-terminal domain"/>
    <property type="match status" value="1"/>
</dbReference>
<evidence type="ECO:0000259" key="3">
    <source>
        <dbReference type="Pfam" id="PF00586"/>
    </source>
</evidence>
<dbReference type="EC" id="2.7.4.16" evidence="1"/>
<dbReference type="EMBL" id="ANHZ02000017">
    <property type="protein sequence ID" value="EME36152.1"/>
    <property type="molecule type" value="Genomic_DNA"/>
</dbReference>
<feature type="binding site" evidence="1">
    <location>
        <position position="333"/>
    </location>
    <ligand>
        <name>substrate</name>
    </ligand>
</feature>
<comment type="miscellaneous">
    <text evidence="1">Reaction mechanism of ThiL seems to utilize a direct, inline transfer of the gamma-phosphate of ATP to TMP rather than a phosphorylated enzyme intermediate.</text>
</comment>
<dbReference type="GO" id="GO:0005524">
    <property type="term" value="F:ATP binding"/>
    <property type="evidence" value="ECO:0007669"/>
    <property type="project" value="UniProtKB-UniRule"/>
</dbReference>
<feature type="binding site" evidence="1">
    <location>
        <position position="281"/>
    </location>
    <ligand>
        <name>ATP</name>
        <dbReference type="ChEBI" id="CHEBI:30616"/>
    </ligand>
</feature>
<feature type="binding site" evidence="1">
    <location>
        <position position="135"/>
    </location>
    <ligand>
        <name>Mg(2+)</name>
        <dbReference type="ChEBI" id="CHEBI:18420"/>
        <label>3</label>
    </ligand>
</feature>
<protein>
    <recommendedName>
        <fullName evidence="1">Thiamine-monophosphate kinase</fullName>
        <shortName evidence="1">TMP kinase</shortName>
        <shortName evidence="1">Thiamine-phosphate kinase</shortName>
        <ecNumber evidence="1">2.7.4.16</ecNumber>
    </recommendedName>
</protein>
<dbReference type="InterPro" id="IPR036921">
    <property type="entry name" value="PurM-like_N_sf"/>
</dbReference>
<dbReference type="HAMAP" id="MF_02128">
    <property type="entry name" value="TMP_kinase"/>
    <property type="match status" value="1"/>
</dbReference>
<dbReference type="Gene3D" id="3.30.1330.10">
    <property type="entry name" value="PurM-like, N-terminal domain"/>
    <property type="match status" value="1"/>
</dbReference>
<dbReference type="AlphaFoldDB" id="M2WCE2"/>
<evidence type="ECO:0000256" key="2">
    <source>
        <dbReference type="SAM" id="MobiDB-lite"/>
    </source>
</evidence>
<keyword evidence="1 5" id="KW-0418">Kinase</keyword>
<comment type="caution">
    <text evidence="1">Lacks conserved residue(s) required for the propagation of feature annotation.</text>
</comment>
<feature type="binding site" evidence="1">
    <location>
        <begin position="185"/>
        <end position="186"/>
    </location>
    <ligand>
        <name>ATP</name>
        <dbReference type="ChEBI" id="CHEBI:30616"/>
    </ligand>
</feature>
<feature type="binding site" evidence="1">
    <location>
        <position position="100"/>
    </location>
    <ligand>
        <name>Mg(2+)</name>
        <dbReference type="ChEBI" id="CHEBI:18420"/>
        <label>1</label>
    </ligand>
</feature>
<comment type="similarity">
    <text evidence="1">Belongs to the thiamine-monophosphate kinase family.</text>
</comment>
<feature type="binding site" evidence="1">
    <location>
        <position position="186"/>
    </location>
    <ligand>
        <name>Mg(2+)</name>
        <dbReference type="ChEBI" id="CHEBI:18420"/>
        <label>1</label>
    </ligand>
</feature>
<dbReference type="CDD" id="cd02194">
    <property type="entry name" value="ThiL"/>
    <property type="match status" value="1"/>
</dbReference>
<dbReference type="SUPFAM" id="SSF55326">
    <property type="entry name" value="PurM N-terminal domain-like"/>
    <property type="match status" value="1"/>
</dbReference>